<gene>
    <name evidence="6" type="ORF">ACFO0S_09455</name>
</gene>
<sequence length="277" mass="30071">MFRGLHAATSGMMAYNRQQQVLTNNLSNAVTPGYKSDTTAFRSFPQQLIEKLGNGNLNGLSGSLAGTMSVGTYAQEAIPNFSQGILKETKNSTDFALQSSFLPLDPATNQKGALVFAVETVNGDIRYTQNGQLQVNQEGFLVTAQGEQVLNSNQQPIRLNSMDFQVDGRGRLTVAGEPGPTLWIGYTSDPKSLVKEGSGLLRYEGEEANSPQLAANAPLINAADTLLMQGFLEQSNVDLSKVMTDMLRTYRGFESNQKVLQAYDQSMQKAVTEIGRV</sequence>
<protein>
    <submittedName>
        <fullName evidence="6">Flagellar hook-basal body protein</fullName>
    </submittedName>
</protein>
<dbReference type="Pfam" id="PF06429">
    <property type="entry name" value="Flg_bbr_C"/>
    <property type="match status" value="1"/>
</dbReference>
<feature type="domain" description="Flagellar hook protein FlgE/F/G-like D1" evidence="5">
    <location>
        <begin position="116"/>
        <end position="172"/>
    </location>
</feature>
<dbReference type="RefSeq" id="WP_378141686.1">
    <property type="nucleotide sequence ID" value="NZ_JBHSEF010000022.1"/>
</dbReference>
<evidence type="ECO:0000313" key="6">
    <source>
        <dbReference type="EMBL" id="MFC4355271.1"/>
    </source>
</evidence>
<name>A0ABV8UX28_9BACL</name>
<keyword evidence="6" id="KW-0282">Flagellum</keyword>
<comment type="similarity">
    <text evidence="1 2">Belongs to the flagella basal body rod proteins family.</text>
</comment>
<dbReference type="InterPro" id="IPR001444">
    <property type="entry name" value="Flag_bb_rod_N"/>
</dbReference>
<feature type="domain" description="Flagellar basal-body/hook protein C-terminal" evidence="4">
    <location>
        <begin position="228"/>
        <end position="271"/>
    </location>
</feature>
<comment type="subcellular location">
    <subcellularLocation>
        <location evidence="2">Bacterial flagellum basal body</location>
    </subcellularLocation>
</comment>
<dbReference type="InterPro" id="IPR010930">
    <property type="entry name" value="Flg_bb/hook_C_dom"/>
</dbReference>
<dbReference type="NCBIfam" id="TIGR03506">
    <property type="entry name" value="FlgEFG_subfam"/>
    <property type="match status" value="1"/>
</dbReference>
<keyword evidence="2" id="KW-0975">Bacterial flagellum</keyword>
<dbReference type="PANTHER" id="PTHR30435">
    <property type="entry name" value="FLAGELLAR PROTEIN"/>
    <property type="match status" value="1"/>
</dbReference>
<reference evidence="7" key="1">
    <citation type="journal article" date="2019" name="Int. J. Syst. Evol. Microbiol.">
        <title>The Global Catalogue of Microorganisms (GCM) 10K type strain sequencing project: providing services to taxonomists for standard genome sequencing and annotation.</title>
        <authorList>
            <consortium name="The Broad Institute Genomics Platform"/>
            <consortium name="The Broad Institute Genome Sequencing Center for Infectious Disease"/>
            <person name="Wu L."/>
            <person name="Ma J."/>
        </authorList>
    </citation>
    <scope>NUCLEOTIDE SEQUENCE [LARGE SCALE GENOMIC DNA]</scope>
    <source>
        <strain evidence="7">CCUG 50353</strain>
    </source>
</reference>
<keyword evidence="7" id="KW-1185">Reference proteome</keyword>
<evidence type="ECO:0000259" key="3">
    <source>
        <dbReference type="Pfam" id="PF00460"/>
    </source>
</evidence>
<dbReference type="Pfam" id="PF00460">
    <property type="entry name" value="Flg_bb_rod"/>
    <property type="match status" value="1"/>
</dbReference>
<dbReference type="InterPro" id="IPR020013">
    <property type="entry name" value="Flagellar_FlgE/F/G"/>
</dbReference>
<proteinExistence type="inferred from homology"/>
<comment type="caution">
    <text evidence="6">The sequence shown here is derived from an EMBL/GenBank/DDBJ whole genome shotgun (WGS) entry which is preliminary data.</text>
</comment>
<keyword evidence="6" id="KW-0969">Cilium</keyword>
<evidence type="ECO:0000259" key="5">
    <source>
        <dbReference type="Pfam" id="PF22692"/>
    </source>
</evidence>
<dbReference type="InterPro" id="IPR037925">
    <property type="entry name" value="FlgE/F/G-like"/>
</dbReference>
<dbReference type="InterPro" id="IPR053967">
    <property type="entry name" value="LlgE_F_G-like_D1"/>
</dbReference>
<dbReference type="PANTHER" id="PTHR30435:SF19">
    <property type="entry name" value="FLAGELLAR BASAL-BODY ROD PROTEIN FLGG"/>
    <property type="match status" value="1"/>
</dbReference>
<evidence type="ECO:0000256" key="1">
    <source>
        <dbReference type="ARBA" id="ARBA00009677"/>
    </source>
</evidence>
<feature type="domain" description="Flagellar basal body rod protein N-terminal" evidence="3">
    <location>
        <begin position="6"/>
        <end position="35"/>
    </location>
</feature>
<evidence type="ECO:0000259" key="4">
    <source>
        <dbReference type="Pfam" id="PF06429"/>
    </source>
</evidence>
<organism evidence="6 7">
    <name type="scientific">Chryseomicrobium palamuruense</name>
    <dbReference type="NCBI Taxonomy" id="682973"/>
    <lineage>
        <taxon>Bacteria</taxon>
        <taxon>Bacillati</taxon>
        <taxon>Bacillota</taxon>
        <taxon>Bacilli</taxon>
        <taxon>Bacillales</taxon>
        <taxon>Caryophanaceae</taxon>
        <taxon>Chryseomicrobium</taxon>
    </lineage>
</organism>
<dbReference type="SUPFAM" id="SSF117143">
    <property type="entry name" value="Flagellar hook protein flgE"/>
    <property type="match status" value="1"/>
</dbReference>
<dbReference type="Proteomes" id="UP001595733">
    <property type="component" value="Unassembled WGS sequence"/>
</dbReference>
<dbReference type="EMBL" id="JBHSEF010000022">
    <property type="protein sequence ID" value="MFC4355271.1"/>
    <property type="molecule type" value="Genomic_DNA"/>
</dbReference>
<keyword evidence="6" id="KW-0966">Cell projection</keyword>
<accession>A0ABV8UX28</accession>
<evidence type="ECO:0000313" key="7">
    <source>
        <dbReference type="Proteomes" id="UP001595733"/>
    </source>
</evidence>
<dbReference type="Pfam" id="PF22692">
    <property type="entry name" value="LlgE_F_G_D1"/>
    <property type="match status" value="1"/>
</dbReference>
<evidence type="ECO:0000256" key="2">
    <source>
        <dbReference type="RuleBase" id="RU362116"/>
    </source>
</evidence>